<dbReference type="SUPFAM" id="SSF51735">
    <property type="entry name" value="NAD(P)-binding Rossmann-fold domains"/>
    <property type="match status" value="1"/>
</dbReference>
<name>A0A7W6NKQ2_9HYPH</name>
<dbReference type="RefSeq" id="WP_183366420.1">
    <property type="nucleotide sequence ID" value="NZ_JACIEZ010000004.1"/>
</dbReference>
<proteinExistence type="inferred from homology"/>
<dbReference type="AlphaFoldDB" id="A0A7W6NKQ2"/>
<keyword evidence="2" id="KW-0560">Oxidoreductase</keyword>
<dbReference type="InterPro" id="IPR020904">
    <property type="entry name" value="Sc_DH/Rdtase_CS"/>
</dbReference>
<dbReference type="Pfam" id="PF00106">
    <property type="entry name" value="adh_short"/>
    <property type="match status" value="1"/>
</dbReference>
<dbReference type="InterPro" id="IPR002347">
    <property type="entry name" value="SDR_fam"/>
</dbReference>
<evidence type="ECO:0000313" key="5">
    <source>
        <dbReference type="Proteomes" id="UP000528286"/>
    </source>
</evidence>
<keyword evidence="5" id="KW-1185">Reference proteome</keyword>
<evidence type="ECO:0000256" key="2">
    <source>
        <dbReference type="ARBA" id="ARBA00023002"/>
    </source>
</evidence>
<dbReference type="PANTHER" id="PTHR44169">
    <property type="entry name" value="NADPH-DEPENDENT 1-ACYLDIHYDROXYACETONE PHOSPHATE REDUCTASE"/>
    <property type="match status" value="1"/>
</dbReference>
<dbReference type="Proteomes" id="UP000528286">
    <property type="component" value="Unassembled WGS sequence"/>
</dbReference>
<sequence>MDGRKTIIVTGTSSGIGAYCAHALKKDGWRVFATVRREEDRRALDADGIETFLMDYRDHASIEAMVAAVLARSGGRIDALFNNGAYGQPGAVEDLPVEALREQFEVNLFGWHHLTRLVIPHMRRTGAGRIVQCSSILGLVPYRWRGAYTASKFALEGLSLTLRMELDGSGIFVSLIEPGPIASRFTANALARIKDNIDLESSVHAAAYRRELARLDGTGPVNRYKLGPEAVYKVLIEALTSARPRPHYLVTTPAKRGYFLKKLMPADLFYRLLRRFD</sequence>
<dbReference type="PRINTS" id="PR00081">
    <property type="entry name" value="GDHRDH"/>
</dbReference>
<accession>A0A7W6NKQ2</accession>
<evidence type="ECO:0000256" key="3">
    <source>
        <dbReference type="RuleBase" id="RU000363"/>
    </source>
</evidence>
<comment type="caution">
    <text evidence="4">The sequence shown here is derived from an EMBL/GenBank/DDBJ whole genome shotgun (WGS) entry which is preliminary data.</text>
</comment>
<dbReference type="CDD" id="cd05374">
    <property type="entry name" value="17beta-HSD-like_SDR_c"/>
    <property type="match status" value="1"/>
</dbReference>
<evidence type="ECO:0000256" key="1">
    <source>
        <dbReference type="ARBA" id="ARBA00006484"/>
    </source>
</evidence>
<comment type="similarity">
    <text evidence="1 3">Belongs to the short-chain dehydrogenases/reductases (SDR) family.</text>
</comment>
<organism evidence="4 5">
    <name type="scientific">Gellertiella hungarica</name>
    <dbReference type="NCBI Taxonomy" id="1572859"/>
    <lineage>
        <taxon>Bacteria</taxon>
        <taxon>Pseudomonadati</taxon>
        <taxon>Pseudomonadota</taxon>
        <taxon>Alphaproteobacteria</taxon>
        <taxon>Hyphomicrobiales</taxon>
        <taxon>Rhizobiaceae</taxon>
        <taxon>Gellertiella</taxon>
    </lineage>
</organism>
<evidence type="ECO:0000313" key="4">
    <source>
        <dbReference type="EMBL" id="MBB4065108.1"/>
    </source>
</evidence>
<reference evidence="4 5" key="1">
    <citation type="submission" date="2020-08" db="EMBL/GenBank/DDBJ databases">
        <title>Genomic Encyclopedia of Type Strains, Phase IV (KMG-IV): sequencing the most valuable type-strain genomes for metagenomic binning, comparative biology and taxonomic classification.</title>
        <authorList>
            <person name="Goeker M."/>
        </authorList>
    </citation>
    <scope>NUCLEOTIDE SEQUENCE [LARGE SCALE GENOMIC DNA]</scope>
    <source>
        <strain evidence="4 5">DSM 29853</strain>
    </source>
</reference>
<dbReference type="EMBL" id="JACIEZ010000004">
    <property type="protein sequence ID" value="MBB4065108.1"/>
    <property type="molecule type" value="Genomic_DNA"/>
</dbReference>
<dbReference type="InterPro" id="IPR036291">
    <property type="entry name" value="NAD(P)-bd_dom_sf"/>
</dbReference>
<protein>
    <submittedName>
        <fullName evidence="4">NAD(P)-dependent dehydrogenase (Short-subunit alcohol dehydrogenase family)</fullName>
    </submittedName>
</protein>
<dbReference type="Gene3D" id="3.40.50.720">
    <property type="entry name" value="NAD(P)-binding Rossmann-like Domain"/>
    <property type="match status" value="1"/>
</dbReference>
<gene>
    <name evidence="4" type="ORF">GGR23_002309</name>
</gene>
<dbReference type="PRINTS" id="PR00080">
    <property type="entry name" value="SDRFAMILY"/>
</dbReference>
<dbReference type="PROSITE" id="PS00061">
    <property type="entry name" value="ADH_SHORT"/>
    <property type="match status" value="1"/>
</dbReference>
<dbReference type="NCBIfam" id="NF004649">
    <property type="entry name" value="PRK05993.1"/>
    <property type="match status" value="1"/>
</dbReference>
<dbReference type="GO" id="GO:0016491">
    <property type="term" value="F:oxidoreductase activity"/>
    <property type="evidence" value="ECO:0007669"/>
    <property type="project" value="UniProtKB-KW"/>
</dbReference>
<dbReference type="PANTHER" id="PTHR44169:SF6">
    <property type="entry name" value="NADPH-DEPENDENT 1-ACYLDIHYDROXYACETONE PHOSPHATE REDUCTASE"/>
    <property type="match status" value="1"/>
</dbReference>